<accession>J3LFA8</accession>
<feature type="domain" description="Myb-like" evidence="8">
    <location>
        <begin position="392"/>
        <end position="450"/>
    </location>
</feature>
<evidence type="ECO:0000313" key="10">
    <source>
        <dbReference type="Proteomes" id="UP000006038"/>
    </source>
</evidence>
<dbReference type="eggNOG" id="KOG4282">
    <property type="taxonomic scope" value="Eukaryota"/>
</dbReference>
<name>J3LFA8_ORYBR</name>
<proteinExistence type="predicted"/>
<protein>
    <recommendedName>
        <fullName evidence="8">Myb-like domain-containing protein</fullName>
    </recommendedName>
</protein>
<feature type="region of interest" description="Disordered" evidence="7">
    <location>
        <begin position="538"/>
        <end position="622"/>
    </location>
</feature>
<dbReference type="FunFam" id="1.10.10.60:FF:000092">
    <property type="entry name" value="Trihelix transcription factor GT-2"/>
    <property type="match status" value="1"/>
</dbReference>
<evidence type="ECO:0000313" key="9">
    <source>
        <dbReference type="EnsemblPlants" id="OB02G33250.1"/>
    </source>
</evidence>
<dbReference type="InterPro" id="IPR044822">
    <property type="entry name" value="Myb_DNA-bind_4"/>
</dbReference>
<reference evidence="9" key="1">
    <citation type="submission" date="2013-04" db="UniProtKB">
        <authorList>
            <consortium name="EnsemblPlants"/>
        </authorList>
    </citation>
    <scope>IDENTIFICATION</scope>
</reference>
<dbReference type="PANTHER" id="PTHR21654">
    <property type="entry name" value="FI21293P1"/>
    <property type="match status" value="1"/>
</dbReference>
<organism evidence="9">
    <name type="scientific">Oryza brachyantha</name>
    <name type="common">malo sina</name>
    <dbReference type="NCBI Taxonomy" id="4533"/>
    <lineage>
        <taxon>Eukaryota</taxon>
        <taxon>Viridiplantae</taxon>
        <taxon>Streptophyta</taxon>
        <taxon>Embryophyta</taxon>
        <taxon>Tracheophyta</taxon>
        <taxon>Spermatophyta</taxon>
        <taxon>Magnoliopsida</taxon>
        <taxon>Liliopsida</taxon>
        <taxon>Poales</taxon>
        <taxon>Poaceae</taxon>
        <taxon>BOP clade</taxon>
        <taxon>Oryzoideae</taxon>
        <taxon>Oryzeae</taxon>
        <taxon>Oryzinae</taxon>
        <taxon>Oryza</taxon>
    </lineage>
</organism>
<feature type="region of interest" description="Disordered" evidence="7">
    <location>
        <begin position="1"/>
        <end position="73"/>
    </location>
</feature>
<comment type="subcellular location">
    <subcellularLocation>
        <location evidence="1">Nucleus</location>
    </subcellularLocation>
</comment>
<dbReference type="AlphaFoldDB" id="J3LFA8"/>
<dbReference type="SMART" id="SM00717">
    <property type="entry name" value="SANT"/>
    <property type="match status" value="2"/>
</dbReference>
<evidence type="ECO:0000256" key="2">
    <source>
        <dbReference type="ARBA" id="ARBA00022737"/>
    </source>
</evidence>
<feature type="compositionally biased region" description="Pro residues" evidence="7">
    <location>
        <begin position="27"/>
        <end position="37"/>
    </location>
</feature>
<evidence type="ECO:0000256" key="6">
    <source>
        <dbReference type="ARBA" id="ARBA00023242"/>
    </source>
</evidence>
<feature type="compositionally biased region" description="Low complexity" evidence="7">
    <location>
        <begin position="588"/>
        <end position="622"/>
    </location>
</feature>
<gene>
    <name evidence="9" type="primary">LOC102712608</name>
</gene>
<dbReference type="GeneID" id="102712608"/>
<dbReference type="RefSeq" id="XP_015688413.1">
    <property type="nucleotide sequence ID" value="XM_015832927.2"/>
</dbReference>
<feature type="domain" description="Myb-like" evidence="8">
    <location>
        <begin position="93"/>
        <end position="151"/>
    </location>
</feature>
<evidence type="ECO:0000256" key="3">
    <source>
        <dbReference type="ARBA" id="ARBA00023015"/>
    </source>
</evidence>
<dbReference type="CDD" id="cd12203">
    <property type="entry name" value="GT1"/>
    <property type="match status" value="2"/>
</dbReference>
<dbReference type="GO" id="GO:0005634">
    <property type="term" value="C:nucleus"/>
    <property type="evidence" value="ECO:0007669"/>
    <property type="project" value="UniProtKB-SubCell"/>
</dbReference>
<keyword evidence="5" id="KW-0804">Transcription</keyword>
<dbReference type="RefSeq" id="XP_015688412.1">
    <property type="nucleotide sequence ID" value="XM_015832926.2"/>
</dbReference>
<keyword evidence="2" id="KW-0677">Repeat</keyword>
<dbReference type="EnsemblPlants" id="OB02G33250.1">
    <property type="protein sequence ID" value="OB02G33250.1"/>
    <property type="gene ID" value="OB02G33250"/>
</dbReference>
<keyword evidence="6" id="KW-0539">Nucleus</keyword>
<dbReference type="Proteomes" id="UP000006038">
    <property type="component" value="Unassembled WGS sequence"/>
</dbReference>
<dbReference type="GO" id="GO:0003677">
    <property type="term" value="F:DNA binding"/>
    <property type="evidence" value="ECO:0007669"/>
    <property type="project" value="UniProtKB-KW"/>
</dbReference>
<dbReference type="PANTHER" id="PTHR21654:SF21">
    <property type="entry name" value="GT-2-LIKE 1"/>
    <property type="match status" value="1"/>
</dbReference>
<dbReference type="HOGENOM" id="CLU_013796_1_0_1"/>
<dbReference type="PROSITE" id="PS50090">
    <property type="entry name" value="MYB_LIKE"/>
    <property type="match status" value="2"/>
</dbReference>
<evidence type="ECO:0000256" key="5">
    <source>
        <dbReference type="ARBA" id="ARBA00023163"/>
    </source>
</evidence>
<evidence type="ECO:0000256" key="7">
    <source>
        <dbReference type="SAM" id="MobiDB-lite"/>
    </source>
</evidence>
<dbReference type="Gramene" id="OB02G33250.1">
    <property type="protein sequence ID" value="OB02G33250.1"/>
    <property type="gene ID" value="OB02G33250"/>
</dbReference>
<keyword evidence="3" id="KW-0805">Transcription regulation</keyword>
<dbReference type="OrthoDB" id="691673at2759"/>
<dbReference type="OMA" id="MGGEYTD"/>
<feature type="region of interest" description="Disordered" evidence="7">
    <location>
        <begin position="218"/>
        <end position="252"/>
    </location>
</feature>
<evidence type="ECO:0000256" key="1">
    <source>
        <dbReference type="ARBA" id="ARBA00004123"/>
    </source>
</evidence>
<evidence type="ECO:0000259" key="8">
    <source>
        <dbReference type="PROSITE" id="PS50090"/>
    </source>
</evidence>
<dbReference type="InterPro" id="IPR001005">
    <property type="entry name" value="SANT/Myb"/>
</dbReference>
<dbReference type="FunFam" id="1.10.10.60:FF:000061">
    <property type="entry name" value="Trihelix transcription factor GT-2"/>
    <property type="match status" value="1"/>
</dbReference>
<keyword evidence="10" id="KW-1185">Reference proteome</keyword>
<dbReference type="Pfam" id="PF13837">
    <property type="entry name" value="Myb_DNA-bind_4"/>
    <property type="match status" value="2"/>
</dbReference>
<feature type="compositionally biased region" description="Acidic residues" evidence="7">
    <location>
        <begin position="223"/>
        <end position="237"/>
    </location>
</feature>
<dbReference type="GO" id="GO:0006355">
    <property type="term" value="P:regulation of DNA-templated transcription"/>
    <property type="evidence" value="ECO:0007669"/>
    <property type="project" value="UniProtKB-ARBA"/>
</dbReference>
<evidence type="ECO:0000256" key="4">
    <source>
        <dbReference type="ARBA" id="ARBA00023125"/>
    </source>
</evidence>
<dbReference type="Gene3D" id="1.10.10.60">
    <property type="entry name" value="Homeodomain-like"/>
    <property type="match status" value="2"/>
</dbReference>
<dbReference type="STRING" id="4533.J3LFA8"/>
<sequence length="622" mass="67136">MQHPQGAGEPLYPYADHAPTTMGVFSVPPPPTTPAPPASGDVIPLPTQPQPQPAGPEEFHATPGSGSAVAVNPNDDDMMMADVAGGAGGSSGNRWPREETLALIRIRSEMDAAFRNATLKAPVWEELSRRLAELGYQRSAKKCKEKFENVDKYYKRTKEGRAGRQDGKSYRFFSQLEALHAAAPPPSQQQQQGMPVEDPQPLAMAKMLPAAADLGFLSMSSDSESDDESDEEEEEDAAAAAGGGDDEGGGISRKMMAMFEGMMRQVTEKQDAMQRAFMETLEKWESVRTESEEAWRRKEVARMNREREILSQERAAAASRDAALIAFLQRLVAGEHVKVSPSGTAATRAPFQAPPPSHHDAAAAGLQLVPRAKAEEGWAGGDGTGSGTTAPSRWPKEEVQALIDLRMEKEEQYSDMGPKGPLWEEIAAGMQRIGYNRSAKRCKEKWENINKYFKKVKESNKRRPDDSKTCPYFHQLDAIYSKKRFAGKRSGAGGVTIASASSLAIVTVSGQESQRELEGKSSNDGNVQLAVPLLLQNAADKKAEGTEAEPNITAAEETDSDEMGGNYTDDGDDDDKMQYKIEFQKPNASSGSGSGDDAPAPTTTAAATSSALASNTSFLAVQ</sequence>
<keyword evidence="4" id="KW-0238">DNA-binding</keyword>